<keyword evidence="3" id="KW-1003">Cell membrane</keyword>
<keyword evidence="7 9" id="KW-1133">Transmembrane helix</keyword>
<evidence type="ECO:0000256" key="8">
    <source>
        <dbReference type="ARBA" id="ARBA00023136"/>
    </source>
</evidence>
<dbReference type="EMBL" id="ATFC01000007">
    <property type="protein sequence ID" value="EPF47262.1"/>
    <property type="molecule type" value="Genomic_DNA"/>
</dbReference>
<dbReference type="GO" id="GO:0005886">
    <property type="term" value="C:plasma membrane"/>
    <property type="evidence" value="ECO:0007669"/>
    <property type="project" value="UniProtKB-SubCell"/>
</dbReference>
<evidence type="ECO:0000256" key="6">
    <source>
        <dbReference type="ARBA" id="ARBA00022840"/>
    </source>
</evidence>
<dbReference type="InterPro" id="IPR027417">
    <property type="entry name" value="P-loop_NTPase"/>
</dbReference>
<evidence type="ECO:0000259" key="10">
    <source>
        <dbReference type="PROSITE" id="PS50893"/>
    </source>
</evidence>
<name>S3LS51_9SPIR</name>
<dbReference type="InterPro" id="IPR011527">
    <property type="entry name" value="ABC1_TM_dom"/>
</dbReference>
<comment type="caution">
    <text evidence="12">The sequence shown here is derived from an EMBL/GenBank/DDBJ whole genome shotgun (WGS) entry which is preliminary data.</text>
</comment>
<dbReference type="Proteomes" id="UP000014605">
    <property type="component" value="Unassembled WGS sequence"/>
</dbReference>
<dbReference type="PROSITE" id="PS00211">
    <property type="entry name" value="ABC_TRANSPORTER_1"/>
    <property type="match status" value="1"/>
</dbReference>
<dbReference type="GO" id="GO:0015421">
    <property type="term" value="F:ABC-type oligopeptide transporter activity"/>
    <property type="evidence" value="ECO:0007669"/>
    <property type="project" value="TreeGrafter"/>
</dbReference>
<protein>
    <recommendedName>
        <fullName evidence="14">ABC transporter domain-containing protein</fullName>
    </recommendedName>
</protein>
<organism evidence="12 13">
    <name type="scientific">Treponema vincentii F0403</name>
    <dbReference type="NCBI Taxonomy" id="1125702"/>
    <lineage>
        <taxon>Bacteria</taxon>
        <taxon>Pseudomonadati</taxon>
        <taxon>Spirochaetota</taxon>
        <taxon>Spirochaetia</taxon>
        <taxon>Spirochaetales</taxon>
        <taxon>Treponemataceae</taxon>
        <taxon>Treponema</taxon>
    </lineage>
</organism>
<dbReference type="RefSeq" id="WP_016518539.1">
    <property type="nucleotide sequence ID" value="NZ_KE332512.1"/>
</dbReference>
<dbReference type="PANTHER" id="PTHR43394">
    <property type="entry name" value="ATP-DEPENDENT PERMEASE MDL1, MITOCHONDRIAL"/>
    <property type="match status" value="1"/>
</dbReference>
<evidence type="ECO:0000313" key="12">
    <source>
        <dbReference type="EMBL" id="EPF47262.1"/>
    </source>
</evidence>
<feature type="transmembrane region" description="Helical" evidence="9">
    <location>
        <begin position="136"/>
        <end position="156"/>
    </location>
</feature>
<dbReference type="InterPro" id="IPR039421">
    <property type="entry name" value="Type_1_exporter"/>
</dbReference>
<reference evidence="12 13" key="1">
    <citation type="submission" date="2013-04" db="EMBL/GenBank/DDBJ databases">
        <title>The Genome Sequence of Treponema vincentii F0403.</title>
        <authorList>
            <consortium name="The Broad Institute Genomics Platform"/>
            <person name="Earl A."/>
            <person name="Ward D."/>
            <person name="Feldgarden M."/>
            <person name="Gevers D."/>
            <person name="Leonetti C."/>
            <person name="Izard J."/>
            <person name="Walker B."/>
            <person name="Young S."/>
            <person name="Zeng Q."/>
            <person name="Gargeya S."/>
            <person name="Fitzgerald M."/>
            <person name="Haas B."/>
            <person name="Abouelleil A."/>
            <person name="Allen A.W."/>
            <person name="Alvarado L."/>
            <person name="Arachchi H.M."/>
            <person name="Berlin A.M."/>
            <person name="Chapman S.B."/>
            <person name="Gainer-Dewar J."/>
            <person name="Goldberg J."/>
            <person name="Griggs A."/>
            <person name="Gujja S."/>
            <person name="Hansen M."/>
            <person name="Howarth C."/>
            <person name="Imamovic A."/>
            <person name="Ireland A."/>
            <person name="Larimer J."/>
            <person name="McCowan C."/>
            <person name="Murphy C."/>
            <person name="Pearson M."/>
            <person name="Poon T.W."/>
            <person name="Priest M."/>
            <person name="Roberts A."/>
            <person name="Saif S."/>
            <person name="Shea T."/>
            <person name="Sisk P."/>
            <person name="Sykes S."/>
            <person name="Wortman J."/>
            <person name="Nusbaum C."/>
            <person name="Birren B."/>
        </authorList>
    </citation>
    <scope>NUCLEOTIDE SEQUENCE [LARGE SCALE GENOMIC DNA]</scope>
    <source>
        <strain evidence="12 13">F0403</strain>
    </source>
</reference>
<feature type="domain" description="ABC transporter" evidence="10">
    <location>
        <begin position="338"/>
        <end position="571"/>
    </location>
</feature>
<dbReference type="PROSITE" id="PS50929">
    <property type="entry name" value="ABC_TM1F"/>
    <property type="match status" value="1"/>
</dbReference>
<evidence type="ECO:0000256" key="7">
    <source>
        <dbReference type="ARBA" id="ARBA00022989"/>
    </source>
</evidence>
<keyword evidence="6" id="KW-0067">ATP-binding</keyword>
<feature type="domain" description="ABC transmembrane type-1" evidence="11">
    <location>
        <begin position="20"/>
        <end position="307"/>
    </location>
</feature>
<evidence type="ECO:0000259" key="11">
    <source>
        <dbReference type="PROSITE" id="PS50929"/>
    </source>
</evidence>
<dbReference type="FunFam" id="3.40.50.300:FF:000221">
    <property type="entry name" value="Multidrug ABC transporter ATP-binding protein"/>
    <property type="match status" value="1"/>
</dbReference>
<dbReference type="SUPFAM" id="SSF90123">
    <property type="entry name" value="ABC transporter transmembrane region"/>
    <property type="match status" value="1"/>
</dbReference>
<sequence>MLKMFKRLLEFAGTEKRKLILSFVFHICHSFFEMLPIMAILTVLTGILSSTEGSAMPHRVIWVSFGIMILSVIGKIIFINVSSVQRTLGSFAMCSNWRMELGEKLKRAPMGYFSEHRLGDITAAATTTLGDLETSAVTILETVAGGFVHAVIIGLWLLIYEWRIGLLMFAGLLISSLVYKKTQTAGEKYAPRRQAAQAGLVTGILEYIQGMGVVRAFGLYEQSGKAVDAAIYESAESNIVLERVFSGLAAAFQMVFKFIRAAILIIVPYLLIHGEITAPKCLLLTIASFMIYSTVELAGSTAAVARAVDASLNRLDEISEIPLLDENGKALTPACYDIVVRNVSFSYNGKEVIHDVSFQVPQKTGCAIVGSSGSGKTTLCSLIARFWDVDNGEILLGGINVKEYTCDTLLKNFSIVFQHVYLFEDTIENNIKFGKPNATMDEVIFAAKKACCHDFISALPNGYRTQVGEGGATLSGGEKQRISIARAILKDAPIVILDEATASVDPENEQELQKAIDELTKNKTLIIIAHRLNTVRKAEQILVIDDGSIVQRGTHSELMAQEGVYRRFVNIREEAIGWKIGENAAKL</sequence>
<proteinExistence type="predicted"/>
<dbReference type="SMART" id="SM00382">
    <property type="entry name" value="AAA"/>
    <property type="match status" value="1"/>
</dbReference>
<dbReference type="Gene3D" id="1.20.1560.10">
    <property type="entry name" value="ABC transporter type 1, transmembrane domain"/>
    <property type="match status" value="1"/>
</dbReference>
<feature type="transmembrane region" description="Helical" evidence="9">
    <location>
        <begin position="248"/>
        <end position="271"/>
    </location>
</feature>
<dbReference type="PROSITE" id="PS50893">
    <property type="entry name" value="ABC_TRANSPORTER_2"/>
    <property type="match status" value="1"/>
</dbReference>
<dbReference type="InterPro" id="IPR036640">
    <property type="entry name" value="ABC1_TM_sf"/>
</dbReference>
<dbReference type="PANTHER" id="PTHR43394:SF1">
    <property type="entry name" value="ATP-BINDING CASSETTE SUB-FAMILY B MEMBER 10, MITOCHONDRIAL"/>
    <property type="match status" value="1"/>
</dbReference>
<keyword evidence="8 9" id="KW-0472">Membrane</keyword>
<dbReference type="PATRIC" id="fig|1125702.3.peg.1127"/>
<evidence type="ECO:0000256" key="5">
    <source>
        <dbReference type="ARBA" id="ARBA00022741"/>
    </source>
</evidence>
<evidence type="ECO:0000256" key="2">
    <source>
        <dbReference type="ARBA" id="ARBA00022448"/>
    </source>
</evidence>
<evidence type="ECO:0000256" key="4">
    <source>
        <dbReference type="ARBA" id="ARBA00022692"/>
    </source>
</evidence>
<dbReference type="InterPro" id="IPR003593">
    <property type="entry name" value="AAA+_ATPase"/>
</dbReference>
<evidence type="ECO:0000256" key="3">
    <source>
        <dbReference type="ARBA" id="ARBA00022475"/>
    </source>
</evidence>
<dbReference type="AlphaFoldDB" id="S3LS51"/>
<comment type="subcellular location">
    <subcellularLocation>
        <location evidence="1">Cell membrane</location>
        <topology evidence="1">Multi-pass membrane protein</topology>
    </subcellularLocation>
</comment>
<dbReference type="HOGENOM" id="CLU_000604_84_4_12"/>
<evidence type="ECO:0000256" key="1">
    <source>
        <dbReference type="ARBA" id="ARBA00004651"/>
    </source>
</evidence>
<accession>S3LS51</accession>
<keyword evidence="13" id="KW-1185">Reference proteome</keyword>
<dbReference type="Pfam" id="PF00005">
    <property type="entry name" value="ABC_tran"/>
    <property type="match status" value="1"/>
</dbReference>
<feature type="transmembrane region" description="Helical" evidence="9">
    <location>
        <begin position="20"/>
        <end position="48"/>
    </location>
</feature>
<keyword evidence="4 9" id="KW-0812">Transmembrane</keyword>
<dbReference type="InterPro" id="IPR003439">
    <property type="entry name" value="ABC_transporter-like_ATP-bd"/>
</dbReference>
<feature type="transmembrane region" description="Helical" evidence="9">
    <location>
        <begin position="162"/>
        <end position="179"/>
    </location>
</feature>
<feature type="transmembrane region" description="Helical" evidence="9">
    <location>
        <begin position="60"/>
        <end position="81"/>
    </location>
</feature>
<dbReference type="Pfam" id="PF00664">
    <property type="entry name" value="ABC_membrane"/>
    <property type="match status" value="1"/>
</dbReference>
<dbReference type="SUPFAM" id="SSF52540">
    <property type="entry name" value="P-loop containing nucleoside triphosphate hydrolases"/>
    <property type="match status" value="1"/>
</dbReference>
<evidence type="ECO:0000256" key="9">
    <source>
        <dbReference type="SAM" id="Phobius"/>
    </source>
</evidence>
<evidence type="ECO:0000313" key="13">
    <source>
        <dbReference type="Proteomes" id="UP000014605"/>
    </source>
</evidence>
<evidence type="ECO:0008006" key="14">
    <source>
        <dbReference type="Google" id="ProtNLM"/>
    </source>
</evidence>
<keyword evidence="5" id="KW-0547">Nucleotide-binding</keyword>
<gene>
    <name evidence="12" type="ORF">HMPREF1222_01086</name>
</gene>
<dbReference type="InterPro" id="IPR017871">
    <property type="entry name" value="ABC_transporter-like_CS"/>
</dbReference>
<keyword evidence="2" id="KW-0813">Transport</keyword>
<dbReference type="GO" id="GO:0016887">
    <property type="term" value="F:ATP hydrolysis activity"/>
    <property type="evidence" value="ECO:0007669"/>
    <property type="project" value="InterPro"/>
</dbReference>
<dbReference type="GeneID" id="301461263"/>
<dbReference type="Gene3D" id="3.40.50.300">
    <property type="entry name" value="P-loop containing nucleotide triphosphate hydrolases"/>
    <property type="match status" value="1"/>
</dbReference>
<dbReference type="GO" id="GO:0005524">
    <property type="term" value="F:ATP binding"/>
    <property type="evidence" value="ECO:0007669"/>
    <property type="project" value="UniProtKB-KW"/>
</dbReference>